<sequence length="269" mass="30920">MTLLSNRYFHVLSFSSKRYNFVLEKLQLHLEICRTLFVFVVCSKSEMEILEAELRECASNLSLPLVEWEFISMDRVHVTPNHLVMMNSANAKERLCFSQTKNMFYVISGNGYSPRKRETDIKPCEVSVGIPGSECPSEHLGSCHGLEESFSCLQIVLMIYFQVRIDHMALALSKTFRSPMLHKLIYKGVTLVQLNKSYIDFCKSILIPPVGILEFSSMCKVLNDQPHLMRTKLFDLKDDDLDSMISKLVGVSLLLEQQIWIKEHSLCKI</sequence>
<dbReference type="EMBL" id="CM001883">
    <property type="protein sequence ID" value="EOY10243.1"/>
    <property type="molecule type" value="Genomic_DNA"/>
</dbReference>
<accession>A0A061F024</accession>
<gene>
    <name evidence="1" type="ORF">TCM_025615</name>
</gene>
<protein>
    <submittedName>
        <fullName evidence="1">Uncharacterized protein</fullName>
    </submittedName>
</protein>
<dbReference type="Gramene" id="EOY10243">
    <property type="protein sequence ID" value="EOY10243"/>
    <property type="gene ID" value="TCM_025615"/>
</dbReference>
<name>A0A061F024_THECC</name>
<organism evidence="1 2">
    <name type="scientific">Theobroma cacao</name>
    <name type="common">Cacao</name>
    <name type="synonym">Cocoa</name>
    <dbReference type="NCBI Taxonomy" id="3641"/>
    <lineage>
        <taxon>Eukaryota</taxon>
        <taxon>Viridiplantae</taxon>
        <taxon>Streptophyta</taxon>
        <taxon>Embryophyta</taxon>
        <taxon>Tracheophyta</taxon>
        <taxon>Spermatophyta</taxon>
        <taxon>Magnoliopsida</taxon>
        <taxon>eudicotyledons</taxon>
        <taxon>Gunneridae</taxon>
        <taxon>Pentapetalae</taxon>
        <taxon>rosids</taxon>
        <taxon>malvids</taxon>
        <taxon>Malvales</taxon>
        <taxon>Malvaceae</taxon>
        <taxon>Byttnerioideae</taxon>
        <taxon>Theobroma</taxon>
    </lineage>
</organism>
<evidence type="ECO:0000313" key="2">
    <source>
        <dbReference type="Proteomes" id="UP000026915"/>
    </source>
</evidence>
<dbReference type="InParanoid" id="A0A061F024"/>
<proteinExistence type="predicted"/>
<reference evidence="1" key="1">
    <citation type="journal article" date="2013" name="Genome Biol.">
        <title>The genome sequence of the most widely cultivated cacao type and its use to identify candidate genes regulating pod color.</title>
        <authorList>
            <person name="Motamayor J.C."/>
            <person name="Mockaitis K."/>
            <person name="Schmutz J."/>
            <person name="Haiminen N."/>
            <person name="Iii D.L."/>
            <person name="Cornejo O."/>
            <person name="Findley S.D."/>
            <person name="Zheng P."/>
            <person name="Utro F."/>
            <person name="Royaert S."/>
            <person name="Saski C."/>
            <person name="Jenkins J."/>
            <person name="Podicheti R."/>
            <person name="Zhao M."/>
            <person name="Scheffler B.E."/>
            <person name="Stack J.C."/>
            <person name="Feltus F.A."/>
            <person name="Mustiga G.M."/>
            <person name="Amores F."/>
            <person name="Phillips W."/>
            <person name="Marelli J.P."/>
            <person name="May G.D."/>
            <person name="Shapiro H."/>
            <person name="Ma J."/>
            <person name="Bustamante C.D."/>
            <person name="Schnell R.J."/>
            <person name="Main D."/>
            <person name="Gilbert D."/>
            <person name="Parida L."/>
            <person name="Kuhn D.N."/>
        </authorList>
    </citation>
    <scope>NUCLEOTIDE SEQUENCE [LARGE SCALE GENOMIC DNA]</scope>
</reference>
<evidence type="ECO:0000313" key="1">
    <source>
        <dbReference type="EMBL" id="EOY10243.1"/>
    </source>
</evidence>
<dbReference type="STRING" id="3641.A0A061F024"/>
<keyword evidence="2" id="KW-1185">Reference proteome</keyword>
<dbReference type="eggNOG" id="KOG2227">
    <property type="taxonomic scope" value="Eukaryota"/>
</dbReference>
<dbReference type="AlphaFoldDB" id="A0A061F024"/>
<dbReference type="HOGENOM" id="CLU_1035920_0_0_1"/>
<dbReference type="Proteomes" id="UP000026915">
    <property type="component" value="Chromosome 5"/>
</dbReference>